<dbReference type="EMBL" id="JBHUIX010000005">
    <property type="protein sequence ID" value="MFD2173860.1"/>
    <property type="molecule type" value="Genomic_DNA"/>
</dbReference>
<dbReference type="Gene3D" id="1.10.260.40">
    <property type="entry name" value="lambda repressor-like DNA-binding domains"/>
    <property type="match status" value="1"/>
</dbReference>
<dbReference type="RefSeq" id="WP_377388709.1">
    <property type="nucleotide sequence ID" value="NZ_JBHUIX010000005.1"/>
</dbReference>
<evidence type="ECO:0000256" key="3">
    <source>
        <dbReference type="ARBA" id="ARBA00022729"/>
    </source>
</evidence>
<dbReference type="InterPro" id="IPR028082">
    <property type="entry name" value="Peripla_BP_I"/>
</dbReference>
<reference evidence="6" key="1">
    <citation type="journal article" date="2019" name="Int. J. Syst. Evol. Microbiol.">
        <title>The Global Catalogue of Microorganisms (GCM) 10K type strain sequencing project: providing services to taxonomists for standard genome sequencing and annotation.</title>
        <authorList>
            <consortium name="The Broad Institute Genomics Platform"/>
            <consortium name="The Broad Institute Genome Sequencing Center for Infectious Disease"/>
            <person name="Wu L."/>
            <person name="Ma J."/>
        </authorList>
    </citation>
    <scope>NUCLEOTIDE SEQUENCE [LARGE SCALE GENOMIC DNA]</scope>
    <source>
        <strain evidence="6">CCUG 55131</strain>
    </source>
</reference>
<accession>A0ABW5A771</accession>
<dbReference type="InterPro" id="IPR025997">
    <property type="entry name" value="SBP_2_dom"/>
</dbReference>
<proteinExistence type="inferred from homology"/>
<evidence type="ECO:0000256" key="2">
    <source>
        <dbReference type="ARBA" id="ARBA00007639"/>
    </source>
</evidence>
<dbReference type="Pfam" id="PF13407">
    <property type="entry name" value="Peripla_BP_4"/>
    <property type="match status" value="1"/>
</dbReference>
<dbReference type="CDD" id="cd06307">
    <property type="entry name" value="PBP1_sugar_binding"/>
    <property type="match status" value="1"/>
</dbReference>
<keyword evidence="6" id="KW-1185">Reference proteome</keyword>
<dbReference type="PROSITE" id="PS00356">
    <property type="entry name" value="HTH_LACI_1"/>
    <property type="match status" value="1"/>
</dbReference>
<name>A0ABW5A771_9RHOB</name>
<protein>
    <submittedName>
        <fullName evidence="5">LacI family DNA-binding transcriptional regulator</fullName>
    </submittedName>
</protein>
<dbReference type="GO" id="GO:0003677">
    <property type="term" value="F:DNA binding"/>
    <property type="evidence" value="ECO:0007669"/>
    <property type="project" value="UniProtKB-KW"/>
</dbReference>
<comment type="subcellular location">
    <subcellularLocation>
        <location evidence="1">Cell envelope</location>
    </subcellularLocation>
</comment>
<dbReference type="InterPro" id="IPR000843">
    <property type="entry name" value="HTH_LacI"/>
</dbReference>
<sequence>MSDHESFRPRISDIALIAGVGTATVDRVLNNRPGVRAATVEKVRAAERELALSGMRPQLIQPAPAGLLLRAFLGGPPGFANEVLARELRAVARARGVTLQVEFPRRTDPAAQAAALLACIENGTGGVIVQPAEHPLVRDAVARLQAAGVPVISVLSTLPGLPGLPYVGLDNRAAGRLAGQILANLIGKKGKIAYFFSDAIYRSHEEREAGLRSILREEFPAVEVVETLSTNDSPDQCFRLGTDLFARRRDLAGVVNFAAGNRGLERAIADAGLAGSLCFVSFNLTALSRKALIERTMAAVVHQDMGQIAARAVAALIAQRRGETPVLRPVPAELILRENLRDADEG</sequence>
<dbReference type="CDD" id="cd01392">
    <property type="entry name" value="HTH_LacI"/>
    <property type="match status" value="1"/>
</dbReference>
<gene>
    <name evidence="5" type="ORF">ACFSM0_07145</name>
</gene>
<dbReference type="PANTHER" id="PTHR46847">
    <property type="entry name" value="D-ALLOSE-BINDING PERIPLASMIC PROTEIN-RELATED"/>
    <property type="match status" value="1"/>
</dbReference>
<dbReference type="SUPFAM" id="SSF53822">
    <property type="entry name" value="Periplasmic binding protein-like I"/>
    <property type="match status" value="1"/>
</dbReference>
<dbReference type="SUPFAM" id="SSF47413">
    <property type="entry name" value="lambda repressor-like DNA-binding domains"/>
    <property type="match status" value="1"/>
</dbReference>
<comment type="similarity">
    <text evidence="2">Belongs to the bacterial solute-binding protein 2 family.</text>
</comment>
<evidence type="ECO:0000256" key="1">
    <source>
        <dbReference type="ARBA" id="ARBA00004196"/>
    </source>
</evidence>
<comment type="caution">
    <text evidence="5">The sequence shown here is derived from an EMBL/GenBank/DDBJ whole genome shotgun (WGS) entry which is preliminary data.</text>
</comment>
<evidence type="ECO:0000313" key="6">
    <source>
        <dbReference type="Proteomes" id="UP001597413"/>
    </source>
</evidence>
<keyword evidence="5" id="KW-0238">DNA-binding</keyword>
<dbReference type="InterPro" id="IPR010982">
    <property type="entry name" value="Lambda_DNA-bd_dom_sf"/>
</dbReference>
<dbReference type="PANTHER" id="PTHR46847:SF1">
    <property type="entry name" value="D-ALLOSE-BINDING PERIPLASMIC PROTEIN-RELATED"/>
    <property type="match status" value="1"/>
</dbReference>
<dbReference type="Gene3D" id="3.40.50.2300">
    <property type="match status" value="2"/>
</dbReference>
<dbReference type="PROSITE" id="PS50932">
    <property type="entry name" value="HTH_LACI_2"/>
    <property type="match status" value="1"/>
</dbReference>
<dbReference type="SMART" id="SM00354">
    <property type="entry name" value="HTH_LACI"/>
    <property type="match status" value="1"/>
</dbReference>
<feature type="domain" description="HTH lacI-type" evidence="4">
    <location>
        <begin position="9"/>
        <end position="46"/>
    </location>
</feature>
<evidence type="ECO:0000313" key="5">
    <source>
        <dbReference type="EMBL" id="MFD2173860.1"/>
    </source>
</evidence>
<keyword evidence="3" id="KW-0732">Signal</keyword>
<dbReference type="Proteomes" id="UP001597413">
    <property type="component" value="Unassembled WGS sequence"/>
</dbReference>
<dbReference type="Pfam" id="PF00356">
    <property type="entry name" value="LacI"/>
    <property type="match status" value="1"/>
</dbReference>
<organism evidence="5 6">
    <name type="scientific">Rhodobacter lacus</name>
    <dbReference type="NCBI Taxonomy" id="1641972"/>
    <lineage>
        <taxon>Bacteria</taxon>
        <taxon>Pseudomonadati</taxon>
        <taxon>Pseudomonadota</taxon>
        <taxon>Alphaproteobacteria</taxon>
        <taxon>Rhodobacterales</taxon>
        <taxon>Rhodobacter group</taxon>
        <taxon>Rhodobacter</taxon>
    </lineage>
</organism>
<evidence type="ECO:0000259" key="4">
    <source>
        <dbReference type="PROSITE" id="PS50932"/>
    </source>
</evidence>